<dbReference type="Pfam" id="PF17973">
    <property type="entry name" value="bMG10"/>
    <property type="match status" value="1"/>
</dbReference>
<organism evidence="7 8">
    <name type="scientific">Sagittula marina</name>
    <dbReference type="NCBI Taxonomy" id="943940"/>
    <lineage>
        <taxon>Bacteria</taxon>
        <taxon>Pseudomonadati</taxon>
        <taxon>Pseudomonadota</taxon>
        <taxon>Alphaproteobacteria</taxon>
        <taxon>Rhodobacterales</taxon>
        <taxon>Roseobacteraceae</taxon>
        <taxon>Sagittula</taxon>
    </lineage>
</organism>
<dbReference type="InterPro" id="IPR047565">
    <property type="entry name" value="Alpha-macroglob_thiol-ester_cl"/>
</dbReference>
<dbReference type="Gene3D" id="3.50.4.10">
    <property type="entry name" value="Hepatocyte Growth Factor"/>
    <property type="match status" value="1"/>
</dbReference>
<dbReference type="InterPro" id="IPR026284">
    <property type="entry name" value="A2MG_proteobact"/>
</dbReference>
<keyword evidence="2 5" id="KW-0732">Signal</keyword>
<dbReference type="PANTHER" id="PTHR40094:SF1">
    <property type="entry name" value="UBIQUITIN DOMAIN-CONTAINING PROTEIN"/>
    <property type="match status" value="1"/>
</dbReference>
<dbReference type="EMBL" id="JACIEJ010000001">
    <property type="protein sequence ID" value="MBB3983868.1"/>
    <property type="molecule type" value="Genomic_DNA"/>
</dbReference>
<evidence type="ECO:0000259" key="6">
    <source>
        <dbReference type="PROSITE" id="PS50948"/>
    </source>
</evidence>
<keyword evidence="4" id="KW-1015">Disulfide bond</keyword>
<dbReference type="SMART" id="SM01419">
    <property type="entry name" value="Thiol-ester_cl"/>
    <property type="match status" value="1"/>
</dbReference>
<dbReference type="InterPro" id="IPR049120">
    <property type="entry name" value="A2M_bMG2"/>
</dbReference>
<dbReference type="InterPro" id="IPR011626">
    <property type="entry name" value="Alpha-macroglobulin_TED"/>
</dbReference>
<dbReference type="SMART" id="SM01360">
    <property type="entry name" value="A2M"/>
    <property type="match status" value="1"/>
</dbReference>
<dbReference type="Pfam" id="PF17972">
    <property type="entry name" value="bMG5"/>
    <property type="match status" value="1"/>
</dbReference>
<dbReference type="GO" id="GO:0005615">
    <property type="term" value="C:extracellular space"/>
    <property type="evidence" value="ECO:0007669"/>
    <property type="project" value="InterPro"/>
</dbReference>
<dbReference type="GO" id="GO:0004866">
    <property type="term" value="F:endopeptidase inhibitor activity"/>
    <property type="evidence" value="ECO:0007669"/>
    <property type="project" value="InterPro"/>
</dbReference>
<comment type="caution">
    <text evidence="7">The sequence shown here is derived from an EMBL/GenBank/DDBJ whole genome shotgun (WGS) entry which is preliminary data.</text>
</comment>
<dbReference type="GO" id="GO:0006508">
    <property type="term" value="P:proteolysis"/>
    <property type="evidence" value="ECO:0007669"/>
    <property type="project" value="InterPro"/>
</dbReference>
<dbReference type="RefSeq" id="WP_183962511.1">
    <property type="nucleotide sequence ID" value="NZ_BAABBZ010000012.1"/>
</dbReference>
<dbReference type="InterPro" id="IPR002890">
    <property type="entry name" value="MG2"/>
</dbReference>
<feature type="domain" description="Apple" evidence="6">
    <location>
        <begin position="24"/>
        <end position="100"/>
    </location>
</feature>
<comment type="similarity">
    <text evidence="1">Belongs to the protease inhibitor I39 (alpha-2-macroglobulin) family. Bacterial alpha-2-macroglobulin subfamily.</text>
</comment>
<dbReference type="Pfam" id="PF07703">
    <property type="entry name" value="A2M_BRD"/>
    <property type="match status" value="1"/>
</dbReference>
<dbReference type="InterPro" id="IPR041462">
    <property type="entry name" value="Bact_A2M_MG6"/>
</dbReference>
<evidence type="ECO:0000256" key="2">
    <source>
        <dbReference type="ARBA" id="ARBA00022729"/>
    </source>
</evidence>
<dbReference type="Pfam" id="PF00024">
    <property type="entry name" value="PAN_1"/>
    <property type="match status" value="1"/>
</dbReference>
<dbReference type="InterPro" id="IPR001599">
    <property type="entry name" value="Macroglobln_a2"/>
</dbReference>
<dbReference type="Pfam" id="PF00207">
    <property type="entry name" value="A2M"/>
    <property type="match status" value="1"/>
</dbReference>
<evidence type="ECO:0000256" key="1">
    <source>
        <dbReference type="ARBA" id="ARBA00010556"/>
    </source>
</evidence>
<evidence type="ECO:0000313" key="8">
    <source>
        <dbReference type="Proteomes" id="UP000541426"/>
    </source>
</evidence>
<dbReference type="InterPro" id="IPR008930">
    <property type="entry name" value="Terpenoid_cyclase/PrenylTrfase"/>
</dbReference>
<protein>
    <recommendedName>
        <fullName evidence="6">Apple domain-containing protein</fullName>
    </recommendedName>
</protein>
<keyword evidence="8" id="KW-1185">Reference proteome</keyword>
<dbReference type="Proteomes" id="UP000541426">
    <property type="component" value="Unassembled WGS sequence"/>
</dbReference>
<dbReference type="InterPro" id="IPR000177">
    <property type="entry name" value="Apple"/>
</dbReference>
<dbReference type="SUPFAM" id="SSF57414">
    <property type="entry name" value="Hairpin loop containing domain-like"/>
    <property type="match status" value="1"/>
</dbReference>
<dbReference type="InterPro" id="IPR011625">
    <property type="entry name" value="A2M_N_BRD"/>
</dbReference>
<dbReference type="SMART" id="SM00223">
    <property type="entry name" value="APPLE"/>
    <property type="match status" value="1"/>
</dbReference>
<dbReference type="PROSITE" id="PS50948">
    <property type="entry name" value="PAN"/>
    <property type="match status" value="1"/>
</dbReference>
<sequence>MRRFAVALLMGVLTVTGAVAQELVPDRRLVVTRDVDFAGSDLQPLFDTSLDACERSCLAQTECRAFTFNSRNNSCFPKSGVTDRTSYDGAISAQVFEASRADLDLAQRRFGDLTFLTERDVENARAEAEAMGRRHANGQWTVDALETAATEAYQAGNLRDAIHWTGGALAQSDSAPLWLQYGAWSAEYATELEGDDRRRYADRAVFAPINAYLRAQAVPEQAQAMVQLAEAFDRTERGRDMIPALRLAERLAPSSQISAKLDDAIGKYGFRIVDTEVEADSADPRICAEFNEPLVRVGQDYAPYVRLADPRLAVTQDDTRLCISGVTHGSRHTITFRAGLPSADGEELVKDVEITAYVRDRSPAVSFPGRAYVLPRAADAGLPIQTVNTSEVLLTLRRVSDRNMIRAIQNDYFGRPLGQYEEDYFASELAEEIWTGTGEVQNELNTDMVTRLPMGEAVGDLPAGVYALTAQTPDDLEGEARATQWFVLSDIGLTTMEGTDGLTVFARDLGTAEPLAGLEVTLLARANRPLDVTTTDAEGIARFAPGLLRGTDGSAAALLMAQMGEEDLAFLSLTDPAFDLSDRGVTGRAPAGPIDTFLATDRGAYRAGEVIHLTALLRDPQAEALPDVPLTAVLTRPDGVEYSRHISDGAGAGGHVFDLPLAPSVPRGTWQVAVFADPKGEALTSTRVLVEDFVPERIDFTLDLPDGAINPLAPPDLTVAARYLFGAPGADLSIEGELRLSTRSTLDAFPGYRFGRHDDEADYRTESFAADLTTDAAGQATLDLPLPDIDPQGRPMQARITLRMAEMSGRPVERSITRDVAPPTAMIGIKPAAETFAEGETARFDLLAVGPDLAATDMDVTWTVNRVRTRYQWYQNYGSWYWEPVTTRSSVARGEVSLGAEPVTVEAPLDWGNYEIVVERKGGAYLSASTTVSAGWYAPATAEETPDMLELSLDKDAYREGETASLRMVPRYAGKALVTVLADRVVSMQAIDVVEGENVISLPVTEEWGAGVYVTAQVIRPMDVAAGQNPARALGLTHAAVDPGNGKLNVSFDAPEDSAPRSALEATVTIDNVADGETAYVTVAAVDLGILNLTGFETPDPAGYYFGQRRLGVEIRDIYGRVINGLDGAMGAVRSGGDAAAGMDTQGPPPTEQLVAFFSGPVTVRDGQAQVSFDIPDFNGTVRLMAVAWSDSGVGSAKTDVIVRDPVVISAAMPRFLAPGDETRLALEFTHAKGAAGDMPLEVSVDGGLQLGPVAQSVTLDEGGKATVSLSLGAVTVGDHGIEVALTTPDGTRLTKSLTLGVRANDPAVGQTRRLSLAPGQSLTLDDEIFAGLRPETASALVSAGALARFDAPGLLASLDQYPYGCTEQVTSKALPLLYMSSIAEPLGLGNKDRIDERLQQSITRILTRQAANGGFGLWGAYSGDDWLDAYVTDFLSRARAQGYDVPERAFQSALDNLRNQVAYAADFDDGGEDIAYALMVLAREGQAAMGDLRYYADERAEAFATPLAQAQIGAALASYGDQPRADAMFFRAASRLAQTPRDTDRLYRADYGTQLRDAAGVLSLAVEARSERVDREALVARVTSADRPLSTQEQAWSLMAAKALVTDPTVSGLSLDGAALSGPFVRRIPARDLEPMVLRNTSDTATDITLTTLGVPEGATEASGYGYALERSYYSLDGAPVTQISTGDRMVAVLTVKPADETRARLMIDDPLPAGLEIDNPSLIRSGDLSGLDWLKTSETEFTEFRTDRFLAAVNQTDATPIRLAYVVRAVSPGTFHHPAALVEDMYRPDYRATTASGAVTVQE</sequence>
<evidence type="ECO:0000313" key="7">
    <source>
        <dbReference type="EMBL" id="MBB3983868.1"/>
    </source>
</evidence>
<dbReference type="Pfam" id="PF01835">
    <property type="entry name" value="MG2"/>
    <property type="match status" value="1"/>
</dbReference>
<dbReference type="InterPro" id="IPR003609">
    <property type="entry name" value="Pan_app"/>
</dbReference>
<dbReference type="Gene3D" id="2.60.40.1930">
    <property type="match status" value="1"/>
</dbReference>
<dbReference type="Pfam" id="PF21142">
    <property type="entry name" value="A2M_bMG2"/>
    <property type="match status" value="1"/>
</dbReference>
<feature type="chain" id="PRO_5031004536" description="Apple domain-containing protein" evidence="5">
    <location>
        <begin position="21"/>
        <end position="1805"/>
    </location>
</feature>
<dbReference type="InterPro" id="IPR041203">
    <property type="entry name" value="Bact_A2M_MG5"/>
</dbReference>
<evidence type="ECO:0000256" key="5">
    <source>
        <dbReference type="SAM" id="SignalP"/>
    </source>
</evidence>
<gene>
    <name evidence="7" type="ORF">GGQ68_000179</name>
</gene>
<dbReference type="InterPro" id="IPR041246">
    <property type="entry name" value="Bact_MG10"/>
</dbReference>
<dbReference type="Pfam" id="PF07678">
    <property type="entry name" value="TED_complement"/>
    <property type="match status" value="1"/>
</dbReference>
<dbReference type="PANTHER" id="PTHR40094">
    <property type="entry name" value="ALPHA-2-MACROGLOBULIN HOMOLOG"/>
    <property type="match status" value="1"/>
</dbReference>
<dbReference type="Pfam" id="PF17962">
    <property type="entry name" value="bMG6"/>
    <property type="match status" value="1"/>
</dbReference>
<dbReference type="InterPro" id="IPR051802">
    <property type="entry name" value="YfhM-like"/>
</dbReference>
<dbReference type="SUPFAM" id="SSF48239">
    <property type="entry name" value="Terpenoid cyclases/Protein prenyltransferases"/>
    <property type="match status" value="1"/>
</dbReference>
<dbReference type="Pfam" id="PF11974">
    <property type="entry name" value="bMG3"/>
    <property type="match status" value="1"/>
</dbReference>
<dbReference type="PIRSF" id="PIRSF038980">
    <property type="entry name" value="A2M_bac"/>
    <property type="match status" value="1"/>
</dbReference>
<evidence type="ECO:0000256" key="3">
    <source>
        <dbReference type="ARBA" id="ARBA00022737"/>
    </source>
</evidence>
<dbReference type="CDD" id="cd01100">
    <property type="entry name" value="APPLE_Factor_XI_like"/>
    <property type="match status" value="1"/>
</dbReference>
<dbReference type="Gene3D" id="1.50.10.20">
    <property type="match status" value="1"/>
</dbReference>
<keyword evidence="3" id="KW-0677">Repeat</keyword>
<reference evidence="7 8" key="1">
    <citation type="submission" date="2020-08" db="EMBL/GenBank/DDBJ databases">
        <title>Genomic Encyclopedia of Type Strains, Phase IV (KMG-IV): sequencing the most valuable type-strain genomes for metagenomic binning, comparative biology and taxonomic classification.</title>
        <authorList>
            <person name="Goeker M."/>
        </authorList>
    </citation>
    <scope>NUCLEOTIDE SEQUENCE [LARGE SCALE GENOMIC DNA]</scope>
    <source>
        <strain evidence="7 8">DSM 102235</strain>
    </source>
</reference>
<accession>A0A7W6GQS9</accession>
<feature type="signal peptide" evidence="5">
    <location>
        <begin position="1"/>
        <end position="20"/>
    </location>
</feature>
<dbReference type="InterPro" id="IPR021868">
    <property type="entry name" value="Alpha_2_Macroglob_MG3"/>
</dbReference>
<evidence type="ECO:0000256" key="4">
    <source>
        <dbReference type="ARBA" id="ARBA00023157"/>
    </source>
</evidence>
<proteinExistence type="inferred from homology"/>
<dbReference type="CDD" id="cd02891">
    <property type="entry name" value="A2M_like"/>
    <property type="match status" value="1"/>
</dbReference>
<dbReference type="SMART" id="SM01359">
    <property type="entry name" value="A2M_N_2"/>
    <property type="match status" value="1"/>
</dbReference>
<name>A0A7W6GQS9_9RHOB</name>